<dbReference type="InterPro" id="IPR053211">
    <property type="entry name" value="DNA_repair-toleration"/>
</dbReference>
<name>A0ABD2XY34_9GENT</name>
<feature type="transmembrane region" description="Helical" evidence="4">
    <location>
        <begin position="32"/>
        <end position="54"/>
    </location>
</feature>
<evidence type="ECO:0000313" key="6">
    <source>
        <dbReference type="EMBL" id="KAL3498400.1"/>
    </source>
</evidence>
<comment type="caution">
    <text evidence="6">The sequence shown here is derived from an EMBL/GenBank/DDBJ whole genome shotgun (WGS) entry which is preliminary data.</text>
</comment>
<dbReference type="SUPFAM" id="SSF52058">
    <property type="entry name" value="L domain-like"/>
    <property type="match status" value="1"/>
</dbReference>
<dbReference type="Proteomes" id="UP001630127">
    <property type="component" value="Unassembled WGS sequence"/>
</dbReference>
<reference evidence="6 7" key="1">
    <citation type="submission" date="2024-11" db="EMBL/GenBank/DDBJ databases">
        <title>A near-complete genome assembly of Cinchona calisaya.</title>
        <authorList>
            <person name="Lian D.C."/>
            <person name="Zhao X.W."/>
            <person name="Wei L."/>
        </authorList>
    </citation>
    <scope>NUCLEOTIDE SEQUENCE [LARGE SCALE GENOMIC DNA]</scope>
    <source>
        <tissue evidence="6">Nenye</tissue>
    </source>
</reference>
<feature type="domain" description="Leucine-rich repeat-containing N-terminal plant-type" evidence="5">
    <location>
        <begin position="68"/>
        <end position="106"/>
    </location>
</feature>
<dbReference type="Gene3D" id="3.80.10.10">
    <property type="entry name" value="Ribonuclease Inhibitor"/>
    <property type="match status" value="1"/>
</dbReference>
<sequence length="170" mass="19508">MNFLPHKHYPKKHQLTMFPSEKEKMEVQNPILGFWSSSLENIMLMFLLLVANFLSKNHASAAKHFGNETDRLALLEFRHQIHDDPYGVLNSWNHSQHHCKWQGVTCGRLHQRVTALTISGKSLSGTISPRIGNLSFIKFFHLGINQFHVDIPKRSDACSGYDTLTCQETH</sequence>
<dbReference type="Pfam" id="PF08263">
    <property type="entry name" value="LRRNT_2"/>
    <property type="match status" value="1"/>
</dbReference>
<proteinExistence type="predicted"/>
<dbReference type="EMBL" id="JBJUIK010000017">
    <property type="protein sequence ID" value="KAL3498400.1"/>
    <property type="molecule type" value="Genomic_DNA"/>
</dbReference>
<evidence type="ECO:0000256" key="3">
    <source>
        <dbReference type="ARBA" id="ARBA00022737"/>
    </source>
</evidence>
<keyword evidence="4" id="KW-0812">Transmembrane</keyword>
<dbReference type="PANTHER" id="PTHR48060:SF21">
    <property type="entry name" value="L DOMAIN-LIKE PROTEIN"/>
    <property type="match status" value="1"/>
</dbReference>
<evidence type="ECO:0000256" key="4">
    <source>
        <dbReference type="SAM" id="Phobius"/>
    </source>
</evidence>
<evidence type="ECO:0000313" key="7">
    <source>
        <dbReference type="Proteomes" id="UP001630127"/>
    </source>
</evidence>
<evidence type="ECO:0000256" key="1">
    <source>
        <dbReference type="ARBA" id="ARBA00022614"/>
    </source>
</evidence>
<dbReference type="InterPro" id="IPR032675">
    <property type="entry name" value="LRR_dom_sf"/>
</dbReference>
<accession>A0ABD2XY34</accession>
<keyword evidence="1" id="KW-0433">Leucine-rich repeat</keyword>
<gene>
    <name evidence="6" type="ORF">ACH5RR_041132</name>
</gene>
<protein>
    <recommendedName>
        <fullName evidence="5">Leucine-rich repeat-containing N-terminal plant-type domain-containing protein</fullName>
    </recommendedName>
</protein>
<keyword evidence="4" id="KW-1133">Transmembrane helix</keyword>
<dbReference type="AlphaFoldDB" id="A0ABD2XY34"/>
<keyword evidence="7" id="KW-1185">Reference proteome</keyword>
<dbReference type="PANTHER" id="PTHR48060">
    <property type="entry name" value="DNA DAMAGE-REPAIR/TOLERATION PROTEIN DRT100"/>
    <property type="match status" value="1"/>
</dbReference>
<keyword evidence="3" id="KW-0677">Repeat</keyword>
<evidence type="ECO:0000256" key="2">
    <source>
        <dbReference type="ARBA" id="ARBA00022729"/>
    </source>
</evidence>
<organism evidence="6 7">
    <name type="scientific">Cinchona calisaya</name>
    <dbReference type="NCBI Taxonomy" id="153742"/>
    <lineage>
        <taxon>Eukaryota</taxon>
        <taxon>Viridiplantae</taxon>
        <taxon>Streptophyta</taxon>
        <taxon>Embryophyta</taxon>
        <taxon>Tracheophyta</taxon>
        <taxon>Spermatophyta</taxon>
        <taxon>Magnoliopsida</taxon>
        <taxon>eudicotyledons</taxon>
        <taxon>Gunneridae</taxon>
        <taxon>Pentapetalae</taxon>
        <taxon>asterids</taxon>
        <taxon>lamiids</taxon>
        <taxon>Gentianales</taxon>
        <taxon>Rubiaceae</taxon>
        <taxon>Cinchonoideae</taxon>
        <taxon>Cinchoneae</taxon>
        <taxon>Cinchona</taxon>
    </lineage>
</organism>
<dbReference type="InterPro" id="IPR013210">
    <property type="entry name" value="LRR_N_plant-typ"/>
</dbReference>
<keyword evidence="2" id="KW-0732">Signal</keyword>
<evidence type="ECO:0000259" key="5">
    <source>
        <dbReference type="Pfam" id="PF08263"/>
    </source>
</evidence>
<keyword evidence="4" id="KW-0472">Membrane</keyword>